<accession>A0A0B2V3S8</accession>
<dbReference type="Proteomes" id="UP000031036">
    <property type="component" value="Unassembled WGS sequence"/>
</dbReference>
<dbReference type="Gene3D" id="3.30.505.10">
    <property type="entry name" value="SH2 domain"/>
    <property type="match status" value="1"/>
</dbReference>
<dbReference type="OrthoDB" id="546826at2759"/>
<feature type="binding site" evidence="9">
    <location>
        <position position="385"/>
    </location>
    <ligand>
        <name>Mg(2+)</name>
        <dbReference type="ChEBI" id="CHEBI:18420"/>
    </ligand>
</feature>
<dbReference type="SMART" id="SM00219">
    <property type="entry name" value="TyrKc"/>
    <property type="match status" value="1"/>
</dbReference>
<dbReference type="InterPro" id="IPR011009">
    <property type="entry name" value="Kinase-like_dom_sf"/>
</dbReference>
<evidence type="ECO:0000256" key="5">
    <source>
        <dbReference type="ARBA" id="ARBA00023137"/>
    </source>
</evidence>
<dbReference type="EC" id="2.7.10.2" evidence="12"/>
<dbReference type="STRING" id="6265.A0A0B2V3S8"/>
<dbReference type="Pfam" id="PF00017">
    <property type="entry name" value="SH2"/>
    <property type="match status" value="1"/>
</dbReference>
<comment type="caution">
    <text evidence="16">The sequence shown here is derived from an EMBL/GenBank/DDBJ whole genome shotgun (WGS) entry which is preliminary data.</text>
</comment>
<evidence type="ECO:0000256" key="10">
    <source>
        <dbReference type="PROSITE-ProRule" id="PRU00191"/>
    </source>
</evidence>
<feature type="region of interest" description="Disordered" evidence="13">
    <location>
        <begin position="86"/>
        <end position="116"/>
    </location>
</feature>
<dbReference type="FunFam" id="1.10.510.10:FF:001408">
    <property type="entry name" value="Tyrosine-protein kinase"/>
    <property type="match status" value="1"/>
</dbReference>
<comment type="catalytic activity">
    <reaction evidence="6 12">
        <text>L-tyrosyl-[protein] + ATP = O-phospho-L-tyrosyl-[protein] + ADP + H(+)</text>
        <dbReference type="Rhea" id="RHEA:10596"/>
        <dbReference type="Rhea" id="RHEA-COMP:10136"/>
        <dbReference type="Rhea" id="RHEA-COMP:20101"/>
        <dbReference type="ChEBI" id="CHEBI:15378"/>
        <dbReference type="ChEBI" id="CHEBI:30616"/>
        <dbReference type="ChEBI" id="CHEBI:46858"/>
        <dbReference type="ChEBI" id="CHEBI:61978"/>
        <dbReference type="ChEBI" id="CHEBI:456216"/>
        <dbReference type="EC" id="2.7.10.2"/>
    </reaction>
</comment>
<evidence type="ECO:0000256" key="3">
    <source>
        <dbReference type="ARBA" id="ARBA00022777"/>
    </source>
</evidence>
<keyword evidence="17" id="KW-1185">Reference proteome</keyword>
<evidence type="ECO:0000313" key="16">
    <source>
        <dbReference type="EMBL" id="KHN76107.1"/>
    </source>
</evidence>
<dbReference type="InterPro" id="IPR020635">
    <property type="entry name" value="Tyr_kinase_cat_dom"/>
</dbReference>
<dbReference type="CDD" id="cd00192">
    <property type="entry name" value="PTKc"/>
    <property type="match status" value="1"/>
</dbReference>
<dbReference type="SUPFAM" id="SSF55550">
    <property type="entry name" value="SH2 domain"/>
    <property type="match status" value="1"/>
</dbReference>
<evidence type="ECO:0000256" key="4">
    <source>
        <dbReference type="ARBA" id="ARBA00022840"/>
    </source>
</evidence>
<feature type="active site" description="Proton acceptor" evidence="7">
    <location>
        <position position="380"/>
    </location>
</feature>
<dbReference type="InterPro" id="IPR017441">
    <property type="entry name" value="Protein_kinase_ATP_BS"/>
</dbReference>
<evidence type="ECO:0000256" key="12">
    <source>
        <dbReference type="RuleBase" id="RU362096"/>
    </source>
</evidence>
<keyword evidence="10" id="KW-0727">SH2 domain</keyword>
<dbReference type="PROSITE" id="PS00107">
    <property type="entry name" value="PROTEIN_KINASE_ATP"/>
    <property type="match status" value="1"/>
</dbReference>
<keyword evidence="4 8" id="KW-0067">ATP-binding</keyword>
<dbReference type="PANTHER" id="PTHR24418">
    <property type="entry name" value="TYROSINE-PROTEIN KINASE"/>
    <property type="match status" value="1"/>
</dbReference>
<gene>
    <name evidence="16" type="primary">Fer</name>
    <name evidence="16" type="ORF">Tcan_05151</name>
</gene>
<feature type="domain" description="Protein kinase" evidence="15">
    <location>
        <begin position="256"/>
        <end position="516"/>
    </location>
</feature>
<dbReference type="Gene3D" id="3.30.200.20">
    <property type="entry name" value="Phosphorylase Kinase, domain 1"/>
    <property type="match status" value="1"/>
</dbReference>
<dbReference type="PROSITE" id="PS00109">
    <property type="entry name" value="PROTEIN_KINASE_TYR"/>
    <property type="match status" value="1"/>
</dbReference>
<organism evidence="16 17">
    <name type="scientific">Toxocara canis</name>
    <name type="common">Canine roundworm</name>
    <dbReference type="NCBI Taxonomy" id="6265"/>
    <lineage>
        <taxon>Eukaryota</taxon>
        <taxon>Metazoa</taxon>
        <taxon>Ecdysozoa</taxon>
        <taxon>Nematoda</taxon>
        <taxon>Chromadorea</taxon>
        <taxon>Rhabditida</taxon>
        <taxon>Spirurina</taxon>
        <taxon>Ascaridomorpha</taxon>
        <taxon>Ascaridoidea</taxon>
        <taxon>Toxocaridae</taxon>
        <taxon>Toxocara</taxon>
    </lineage>
</organism>
<protein>
    <recommendedName>
        <fullName evidence="12">Tyrosine-protein kinase</fullName>
        <ecNumber evidence="12">2.7.10.2</ecNumber>
    </recommendedName>
</protein>
<evidence type="ECO:0000256" key="9">
    <source>
        <dbReference type="PIRSR" id="PIRSR000615-3"/>
    </source>
</evidence>
<evidence type="ECO:0000256" key="6">
    <source>
        <dbReference type="ARBA" id="ARBA00051245"/>
    </source>
</evidence>
<feature type="binding site" evidence="9">
    <location>
        <position position="398"/>
    </location>
    <ligand>
        <name>Mg(2+)</name>
        <dbReference type="ChEBI" id="CHEBI:18420"/>
    </ligand>
</feature>
<feature type="compositionally biased region" description="Low complexity" evidence="13">
    <location>
        <begin position="87"/>
        <end position="96"/>
    </location>
</feature>
<keyword evidence="2 8" id="KW-0547">Nucleotide-binding</keyword>
<dbReference type="InterPro" id="IPR001245">
    <property type="entry name" value="Ser-Thr/Tyr_kinase_cat_dom"/>
</dbReference>
<dbReference type="GO" id="GO:0046872">
    <property type="term" value="F:metal ion binding"/>
    <property type="evidence" value="ECO:0007669"/>
    <property type="project" value="UniProtKB-KW"/>
</dbReference>
<evidence type="ECO:0000259" key="15">
    <source>
        <dbReference type="PROSITE" id="PS50011"/>
    </source>
</evidence>
<dbReference type="AlphaFoldDB" id="A0A0B2V3S8"/>
<dbReference type="CDD" id="cd10361">
    <property type="entry name" value="SH2_Fps_family"/>
    <property type="match status" value="1"/>
</dbReference>
<keyword evidence="3 12" id="KW-0418">Kinase</keyword>
<sequence>MSVVLLPVNFIDCIRREGQWGNLNRPSLKKIICTNYDFCLAMNVPEYGNRSKRKAMSTKTRIMRTQKSELSGRENYVLMKRLTQCPSRNKNSSSAKTKSKTKLAQKSQDSTTGMDAAALKKKEEEFAKMDAAALKKKEEEFAKKAGNSLQMNEWYHGLMPREEIEEMLHADGDFIVRRTEVGGKTRLAVSVMNKSRIRHILLMLSDGQWSLRNLKMRSIKSLILEHVKQRIPVQADGTLLQTPVPRPDYYFLHDHVLVKDQIGAGAFGDVHIGVLTKPDGKKVEVAIKKLKGLMTKKQRAIFMKEAKLMRRFNHPNIVNLLGVAPQEDPVMILLELCPNGSLNKKLKSSPSIPVAKLVAYATDAARGMCYLSASTVIHRDIAARNCLIGKNDEAKISDFGLSVADQDTISVDKLRQMPVRWLAPETLRLQGQFSTKTDVWSFGVMLWEIFSRCKSDPYPGMTNAQARMKILSRELPMSPPEETPDIVCRVMNMCFTQESSNRPNFVDVFKILSPDEKPPEGEHHVEA</sequence>
<dbReference type="PROSITE" id="PS50001">
    <property type="entry name" value="SH2"/>
    <property type="match status" value="1"/>
</dbReference>
<dbReference type="SMART" id="SM00252">
    <property type="entry name" value="SH2"/>
    <property type="match status" value="1"/>
</dbReference>
<proteinExistence type="inferred from homology"/>
<dbReference type="InterPro" id="IPR000719">
    <property type="entry name" value="Prot_kinase_dom"/>
</dbReference>
<dbReference type="Pfam" id="PF07714">
    <property type="entry name" value="PK_Tyr_Ser-Thr"/>
    <property type="match status" value="1"/>
</dbReference>
<dbReference type="InterPro" id="IPR000980">
    <property type="entry name" value="SH2"/>
</dbReference>
<evidence type="ECO:0000256" key="8">
    <source>
        <dbReference type="PIRSR" id="PIRSR000615-2"/>
    </source>
</evidence>
<dbReference type="InterPro" id="IPR036860">
    <property type="entry name" value="SH2_dom_sf"/>
</dbReference>
<dbReference type="InterPro" id="IPR035849">
    <property type="entry name" value="Fes/Fps/Fer_SH2"/>
</dbReference>
<dbReference type="GO" id="GO:0004715">
    <property type="term" value="F:non-membrane spanning protein tyrosine kinase activity"/>
    <property type="evidence" value="ECO:0007669"/>
    <property type="project" value="UniProtKB-EC"/>
</dbReference>
<evidence type="ECO:0000313" key="17">
    <source>
        <dbReference type="Proteomes" id="UP000031036"/>
    </source>
</evidence>
<keyword evidence="1 12" id="KW-0808">Transferase</keyword>
<feature type="domain" description="SH2" evidence="14">
    <location>
        <begin position="154"/>
        <end position="244"/>
    </location>
</feature>
<name>A0A0B2V3S8_TOXCA</name>
<evidence type="ECO:0000256" key="13">
    <source>
        <dbReference type="SAM" id="MobiDB-lite"/>
    </source>
</evidence>
<feature type="binding site" evidence="11">
    <location>
        <position position="289"/>
    </location>
    <ligand>
        <name>ATP</name>
        <dbReference type="ChEBI" id="CHEBI:30616"/>
    </ligand>
</feature>
<comment type="similarity">
    <text evidence="12">Belongs to the protein kinase superfamily. Tyr protein kinase family.</text>
</comment>
<dbReference type="InterPro" id="IPR008266">
    <property type="entry name" value="Tyr_kinase_AS"/>
</dbReference>
<keyword evidence="9" id="KW-0460">Magnesium</keyword>
<dbReference type="Gene3D" id="1.10.510.10">
    <property type="entry name" value="Transferase(Phosphotransferase) domain 1"/>
    <property type="match status" value="1"/>
</dbReference>
<evidence type="ECO:0000256" key="7">
    <source>
        <dbReference type="PIRSR" id="PIRSR000615-1"/>
    </source>
</evidence>
<reference evidence="16 17" key="1">
    <citation type="submission" date="2014-11" db="EMBL/GenBank/DDBJ databases">
        <title>Genetic blueprint of the zoonotic pathogen Toxocara canis.</title>
        <authorList>
            <person name="Zhu X.-Q."/>
            <person name="Korhonen P.K."/>
            <person name="Cai H."/>
            <person name="Young N.D."/>
            <person name="Nejsum P."/>
            <person name="von Samson-Himmelstjerna G."/>
            <person name="Boag P.R."/>
            <person name="Tan P."/>
            <person name="Li Q."/>
            <person name="Min J."/>
            <person name="Yang Y."/>
            <person name="Wang X."/>
            <person name="Fang X."/>
            <person name="Hall R.S."/>
            <person name="Hofmann A."/>
            <person name="Sternberg P.W."/>
            <person name="Jex A.R."/>
            <person name="Gasser R.B."/>
        </authorList>
    </citation>
    <scope>NUCLEOTIDE SEQUENCE [LARGE SCALE GENOMIC DNA]</scope>
    <source>
        <strain evidence="16">PN_DK_2014</strain>
    </source>
</reference>
<dbReference type="PROSITE" id="PS50011">
    <property type="entry name" value="PROTEIN_KINASE_DOM"/>
    <property type="match status" value="1"/>
</dbReference>
<evidence type="ECO:0000256" key="11">
    <source>
        <dbReference type="PROSITE-ProRule" id="PRU10141"/>
    </source>
</evidence>
<evidence type="ECO:0000256" key="1">
    <source>
        <dbReference type="ARBA" id="ARBA00022679"/>
    </source>
</evidence>
<dbReference type="PRINTS" id="PR00109">
    <property type="entry name" value="TYRKINASE"/>
</dbReference>
<dbReference type="SUPFAM" id="SSF56112">
    <property type="entry name" value="Protein kinase-like (PK-like)"/>
    <property type="match status" value="1"/>
</dbReference>
<evidence type="ECO:0000259" key="14">
    <source>
        <dbReference type="PROSITE" id="PS50001"/>
    </source>
</evidence>
<dbReference type="EMBL" id="JPKZ01002567">
    <property type="protein sequence ID" value="KHN76107.1"/>
    <property type="molecule type" value="Genomic_DNA"/>
</dbReference>
<evidence type="ECO:0000256" key="2">
    <source>
        <dbReference type="ARBA" id="ARBA00022741"/>
    </source>
</evidence>
<keyword evidence="5 12" id="KW-0829">Tyrosine-protein kinase</keyword>
<dbReference type="OMA" id="WDAYMEN"/>
<feature type="binding site" evidence="8">
    <location>
        <position position="384"/>
    </location>
    <ligand>
        <name>ATP</name>
        <dbReference type="ChEBI" id="CHEBI:30616"/>
    </ligand>
</feature>
<dbReference type="InterPro" id="IPR050198">
    <property type="entry name" value="Non-receptor_tyrosine_kinases"/>
</dbReference>
<dbReference type="GO" id="GO:0005524">
    <property type="term" value="F:ATP binding"/>
    <property type="evidence" value="ECO:0007669"/>
    <property type="project" value="UniProtKB-UniRule"/>
</dbReference>
<keyword evidence="9" id="KW-0479">Metal-binding</keyword>